<feature type="domain" description="Glycosyltransferase 2-like" evidence="5">
    <location>
        <begin position="5"/>
        <end position="132"/>
    </location>
</feature>
<comment type="caution">
    <text evidence="7">The sequence shown here is derived from an EMBL/GenBank/DDBJ whole genome shotgun (WGS) entry which is preliminary data.</text>
</comment>
<dbReference type="Pfam" id="PF04138">
    <property type="entry name" value="GtrA_DPMS_TM"/>
    <property type="match status" value="1"/>
</dbReference>
<evidence type="ECO:0000313" key="8">
    <source>
        <dbReference type="Proteomes" id="UP000724149"/>
    </source>
</evidence>
<dbReference type="Gene3D" id="3.90.550.10">
    <property type="entry name" value="Spore Coat Polysaccharide Biosynthesis Protein SpsA, Chain A"/>
    <property type="match status" value="1"/>
</dbReference>
<keyword evidence="2" id="KW-0812">Transmembrane</keyword>
<evidence type="ECO:0000256" key="3">
    <source>
        <dbReference type="ARBA" id="ARBA00022989"/>
    </source>
</evidence>
<evidence type="ECO:0000256" key="4">
    <source>
        <dbReference type="ARBA" id="ARBA00023136"/>
    </source>
</evidence>
<dbReference type="SUPFAM" id="SSF53448">
    <property type="entry name" value="Nucleotide-diphospho-sugar transferases"/>
    <property type="match status" value="1"/>
</dbReference>
<dbReference type="EMBL" id="JACSNR010000008">
    <property type="protein sequence ID" value="MBM6923792.1"/>
    <property type="molecule type" value="Genomic_DNA"/>
</dbReference>
<dbReference type="InterPro" id="IPR050256">
    <property type="entry name" value="Glycosyltransferase_2"/>
</dbReference>
<dbReference type="CDD" id="cd04179">
    <property type="entry name" value="DPM_DPG-synthase_like"/>
    <property type="match status" value="1"/>
</dbReference>
<evidence type="ECO:0000259" key="6">
    <source>
        <dbReference type="Pfam" id="PF04138"/>
    </source>
</evidence>
<dbReference type="PANTHER" id="PTHR48090:SF7">
    <property type="entry name" value="RFBJ PROTEIN"/>
    <property type="match status" value="1"/>
</dbReference>
<gene>
    <name evidence="7" type="ORF">H9X81_08845</name>
</gene>
<name>A0ABS2GN04_9FIRM</name>
<dbReference type="Proteomes" id="UP000724149">
    <property type="component" value="Unassembled WGS sequence"/>
</dbReference>
<evidence type="ECO:0000259" key="5">
    <source>
        <dbReference type="Pfam" id="PF00535"/>
    </source>
</evidence>
<dbReference type="InterPro" id="IPR001173">
    <property type="entry name" value="Glyco_trans_2-like"/>
</dbReference>
<keyword evidence="4" id="KW-0472">Membrane</keyword>
<keyword evidence="8" id="KW-1185">Reference proteome</keyword>
<sequence length="358" mass="39462">MKVTAIVPSYKPDEKLAGVLRDLAAAGFERIIVVDDGSGPDYEAYFRQAEGYPQCVLLRHEVNRGKGGALKTAFAWFLEHTGEDLGVVTVDGDGQHTAADALRCARELEAHPDSLVLGVRQFDGADVPLRSRIGNQATIWCFRVLCGVGVSDTQTGLRAIGTDFLRALCTVPGDRYEFETNMLLATSRLGIPIREVPIRTVYLEQNATSHFNPLRDSLAIYRQIFRFLSVSLGSTVLDVALFALMDWLLRGFSAELRLLGATVIARACSSLCNFAANRTLVFENREHPGPAMVRYYLLCIVQTAASYGGVYLLSAVLGLPSVAAKVITDTLLFFASFQIQRRWVFAVKPRKQEETVHV</sequence>
<dbReference type="InterPro" id="IPR029044">
    <property type="entry name" value="Nucleotide-diphossugar_trans"/>
</dbReference>
<dbReference type="InterPro" id="IPR007267">
    <property type="entry name" value="GtrA_DPMS_TM"/>
</dbReference>
<reference evidence="7 8" key="1">
    <citation type="journal article" date="2021" name="Sci. Rep.">
        <title>The distribution of antibiotic resistance genes in chicken gut microbiota commensals.</title>
        <authorList>
            <person name="Juricova H."/>
            <person name="Matiasovicova J."/>
            <person name="Kubasova T."/>
            <person name="Cejkova D."/>
            <person name="Rychlik I."/>
        </authorList>
    </citation>
    <scope>NUCLEOTIDE SEQUENCE [LARGE SCALE GENOMIC DNA]</scope>
    <source>
        <strain evidence="7 8">An564</strain>
    </source>
</reference>
<dbReference type="PANTHER" id="PTHR48090">
    <property type="entry name" value="UNDECAPRENYL-PHOSPHATE 4-DEOXY-4-FORMAMIDO-L-ARABINOSE TRANSFERASE-RELATED"/>
    <property type="match status" value="1"/>
</dbReference>
<evidence type="ECO:0000313" key="7">
    <source>
        <dbReference type="EMBL" id="MBM6923792.1"/>
    </source>
</evidence>
<proteinExistence type="predicted"/>
<dbReference type="RefSeq" id="WP_204721367.1">
    <property type="nucleotide sequence ID" value="NZ_JACSNR010000008.1"/>
</dbReference>
<keyword evidence="3" id="KW-1133">Transmembrane helix</keyword>
<evidence type="ECO:0000256" key="2">
    <source>
        <dbReference type="ARBA" id="ARBA00022692"/>
    </source>
</evidence>
<evidence type="ECO:0000256" key="1">
    <source>
        <dbReference type="ARBA" id="ARBA00004141"/>
    </source>
</evidence>
<accession>A0ABS2GN04</accession>
<protein>
    <submittedName>
        <fullName evidence="7">Bifunctional glycosyltransferase family 2/GtrA family protein</fullName>
    </submittedName>
</protein>
<comment type="subcellular location">
    <subcellularLocation>
        <location evidence="1">Membrane</location>
        <topology evidence="1">Multi-pass membrane protein</topology>
    </subcellularLocation>
</comment>
<feature type="domain" description="GtrA/DPMS transmembrane" evidence="6">
    <location>
        <begin position="226"/>
        <end position="345"/>
    </location>
</feature>
<dbReference type="Pfam" id="PF00535">
    <property type="entry name" value="Glycos_transf_2"/>
    <property type="match status" value="1"/>
</dbReference>
<organism evidence="7 8">
    <name type="scientific">Hydrogenoanaerobacterium saccharovorans</name>
    <dbReference type="NCBI Taxonomy" id="474960"/>
    <lineage>
        <taxon>Bacteria</taxon>
        <taxon>Bacillati</taxon>
        <taxon>Bacillota</taxon>
        <taxon>Clostridia</taxon>
        <taxon>Eubacteriales</taxon>
        <taxon>Oscillospiraceae</taxon>
        <taxon>Hydrogenoanaerobacterium</taxon>
    </lineage>
</organism>